<dbReference type="CDD" id="cd00754">
    <property type="entry name" value="Ubl_MoaD"/>
    <property type="match status" value="1"/>
</dbReference>
<dbReference type="HAMAP" id="MF_03051">
    <property type="entry name" value="MOCS2A"/>
    <property type="match status" value="1"/>
</dbReference>
<keyword evidence="5" id="KW-0501">Molybdenum cofactor biosynthesis</keyword>
<keyword evidence="2" id="KW-0963">Cytoplasm</keyword>
<dbReference type="EMBL" id="GBEZ01007569">
    <property type="protein sequence ID" value="JAC77904.1"/>
    <property type="molecule type" value="Transcribed_RNA"/>
</dbReference>
<dbReference type="NCBIfam" id="TIGR01682">
    <property type="entry name" value="moaD"/>
    <property type="match status" value="1"/>
</dbReference>
<dbReference type="InterPro" id="IPR028887">
    <property type="entry name" value="MOCS2A_euk"/>
</dbReference>
<evidence type="ECO:0000256" key="1">
    <source>
        <dbReference type="ARBA" id="ARBA00005046"/>
    </source>
</evidence>
<dbReference type="AlphaFoldDB" id="A0A061S1C5"/>
<dbReference type="InterPro" id="IPR044672">
    <property type="entry name" value="MOCS2A"/>
</dbReference>
<comment type="pathway">
    <text evidence="1">Cofactor biosynthesis; molybdopterin biosynthesis.</text>
</comment>
<dbReference type="GO" id="GO:0000166">
    <property type="term" value="F:nucleotide binding"/>
    <property type="evidence" value="ECO:0007669"/>
    <property type="project" value="UniProtKB-KW"/>
</dbReference>
<evidence type="ECO:0000256" key="4">
    <source>
        <dbReference type="ARBA" id="ARBA00022741"/>
    </source>
</evidence>
<evidence type="ECO:0000313" key="6">
    <source>
        <dbReference type="EMBL" id="JAC76809.1"/>
    </source>
</evidence>
<protein>
    <submittedName>
        <fullName evidence="6">Molybdopterin synthase catalytic subunit</fullName>
    </submittedName>
</protein>
<dbReference type="UniPathway" id="UPA00344"/>
<name>A0A061S1C5_9CHLO</name>
<proteinExistence type="inferred from homology"/>
<dbReference type="PANTHER" id="PTHR33359:SF1">
    <property type="entry name" value="MOLYBDOPTERIN SYNTHASE SULFUR CARRIER SUBUNIT"/>
    <property type="match status" value="1"/>
</dbReference>
<dbReference type="FunFam" id="3.10.20.30:FF:000010">
    <property type="entry name" value="Molybdopterin synthase sulfur carrier subunit"/>
    <property type="match status" value="1"/>
</dbReference>
<dbReference type="InterPro" id="IPR003749">
    <property type="entry name" value="ThiS/MoaD-like"/>
</dbReference>
<dbReference type="GO" id="GO:1990133">
    <property type="term" value="C:molybdopterin adenylyltransferase complex"/>
    <property type="evidence" value="ECO:0007669"/>
    <property type="project" value="TreeGrafter"/>
</dbReference>
<dbReference type="Pfam" id="PF02597">
    <property type="entry name" value="ThiS"/>
    <property type="match status" value="1"/>
</dbReference>
<dbReference type="EMBL" id="GBEZ01008749">
    <property type="protein sequence ID" value="JAC76809.1"/>
    <property type="molecule type" value="Transcribed_RNA"/>
</dbReference>
<dbReference type="InterPro" id="IPR012675">
    <property type="entry name" value="Beta-grasp_dom_sf"/>
</dbReference>
<organism evidence="6">
    <name type="scientific">Tetraselmis sp. GSL018</name>
    <dbReference type="NCBI Taxonomy" id="582737"/>
    <lineage>
        <taxon>Eukaryota</taxon>
        <taxon>Viridiplantae</taxon>
        <taxon>Chlorophyta</taxon>
        <taxon>core chlorophytes</taxon>
        <taxon>Chlorodendrophyceae</taxon>
        <taxon>Chlorodendrales</taxon>
        <taxon>Chlorodendraceae</taxon>
        <taxon>Tetraselmis</taxon>
    </lineage>
</organism>
<evidence type="ECO:0000256" key="3">
    <source>
        <dbReference type="ARBA" id="ARBA00022553"/>
    </source>
</evidence>
<evidence type="ECO:0000313" key="7">
    <source>
        <dbReference type="EMBL" id="JAC77904.1"/>
    </source>
</evidence>
<dbReference type="Gene3D" id="3.10.20.30">
    <property type="match status" value="1"/>
</dbReference>
<feature type="non-terminal residue" evidence="6">
    <location>
        <position position="1"/>
    </location>
</feature>
<dbReference type="GO" id="GO:0006777">
    <property type="term" value="P:Mo-molybdopterin cofactor biosynthetic process"/>
    <property type="evidence" value="ECO:0007669"/>
    <property type="project" value="UniProtKB-KW"/>
</dbReference>
<dbReference type="InterPro" id="IPR016155">
    <property type="entry name" value="Mopterin_synth/thiamin_S_b"/>
</dbReference>
<dbReference type="SUPFAM" id="SSF54285">
    <property type="entry name" value="MoaD/ThiS"/>
    <property type="match status" value="1"/>
</dbReference>
<keyword evidence="3" id="KW-0597">Phosphoprotein</keyword>
<evidence type="ECO:0000256" key="5">
    <source>
        <dbReference type="ARBA" id="ARBA00023150"/>
    </source>
</evidence>
<keyword evidence="4" id="KW-0547">Nucleotide-binding</keyword>
<reference evidence="6" key="1">
    <citation type="submission" date="2014-05" db="EMBL/GenBank/DDBJ databases">
        <title>The transcriptome of the halophilic microalga Tetraselmis sp. GSL018 isolated from the Great Salt Lake, Utah.</title>
        <authorList>
            <person name="Jinkerson R.E."/>
            <person name="D'Adamo S."/>
            <person name="Posewitz M.C."/>
        </authorList>
    </citation>
    <scope>NUCLEOTIDE SEQUENCE</scope>
    <source>
        <strain evidence="6">GSL018</strain>
    </source>
</reference>
<gene>
    <name evidence="6" type="primary">MOAE</name>
    <name evidence="7" type="ORF">TSPGSL018_16535</name>
    <name evidence="6" type="ORF">TSPGSL018_19210</name>
</gene>
<dbReference type="PANTHER" id="PTHR33359">
    <property type="entry name" value="MOLYBDOPTERIN SYNTHASE SULFUR CARRIER SUBUNIT"/>
    <property type="match status" value="1"/>
</dbReference>
<accession>A0A061S1C5</accession>
<sequence>ITSDSSRNCFNIYFHLEHCFPMPSVKVLFFARARELVGASSDVLQVPEGSTSHNLHQNLLERYPELKEIERDFVLALNQEYIEPGAQHVLNEADEVAVIPPISGG</sequence>
<evidence type="ECO:0000256" key="2">
    <source>
        <dbReference type="ARBA" id="ARBA00022490"/>
    </source>
</evidence>